<feature type="chain" id="PRO_5044772522" description="non-specific serine/threonine protein kinase" evidence="18">
    <location>
        <begin position="27"/>
        <end position="651"/>
    </location>
</feature>
<keyword evidence="10 17" id="KW-1133">Transmembrane helix</keyword>
<keyword evidence="8" id="KW-0418">Kinase</keyword>
<dbReference type="NCBIfam" id="TIGR01167">
    <property type="entry name" value="LPXTG_anchor"/>
    <property type="match status" value="1"/>
</dbReference>
<comment type="catalytic activity">
    <reaction evidence="14">
        <text>L-threonyl-[protein] + ATP = O-phospho-L-threonyl-[protein] + ADP + H(+)</text>
        <dbReference type="Rhea" id="RHEA:46608"/>
        <dbReference type="Rhea" id="RHEA-COMP:11060"/>
        <dbReference type="Rhea" id="RHEA-COMP:11605"/>
        <dbReference type="ChEBI" id="CHEBI:15378"/>
        <dbReference type="ChEBI" id="CHEBI:30013"/>
        <dbReference type="ChEBI" id="CHEBI:30616"/>
        <dbReference type="ChEBI" id="CHEBI:61977"/>
        <dbReference type="ChEBI" id="CHEBI:456216"/>
        <dbReference type="EC" id="2.7.11.1"/>
    </reaction>
</comment>
<proteinExistence type="predicted"/>
<comment type="subcellular location">
    <subcellularLocation>
        <location evidence="1">Membrane</location>
        <topology evidence="1">Single-pass type I membrane protein</topology>
    </subcellularLocation>
</comment>
<dbReference type="AlphaFoldDB" id="A0ABD1Z7I1"/>
<keyword evidence="3" id="KW-0723">Serine/threonine-protein kinase</keyword>
<dbReference type="FunFam" id="1.10.510.10:FF:000287">
    <property type="entry name" value="probable LRR receptor-like serine/threonine-protein kinase RKF3"/>
    <property type="match status" value="1"/>
</dbReference>
<dbReference type="Gene3D" id="3.30.200.20">
    <property type="entry name" value="Phosphorylase Kinase, domain 1"/>
    <property type="match status" value="1"/>
</dbReference>
<keyword evidence="21" id="KW-1185">Reference proteome</keyword>
<gene>
    <name evidence="20" type="ORF">R1flu_011327</name>
</gene>
<keyword evidence="7 16" id="KW-0547">Nucleotide-binding</keyword>
<dbReference type="Proteomes" id="UP001605036">
    <property type="component" value="Unassembled WGS sequence"/>
</dbReference>
<evidence type="ECO:0000256" key="12">
    <source>
        <dbReference type="ARBA" id="ARBA00023170"/>
    </source>
</evidence>
<protein>
    <recommendedName>
        <fullName evidence="2">non-specific serine/threonine protein kinase</fullName>
        <ecNumber evidence="2">2.7.11.1</ecNumber>
    </recommendedName>
</protein>
<dbReference type="InterPro" id="IPR000719">
    <property type="entry name" value="Prot_kinase_dom"/>
</dbReference>
<dbReference type="GO" id="GO:0016020">
    <property type="term" value="C:membrane"/>
    <property type="evidence" value="ECO:0007669"/>
    <property type="project" value="UniProtKB-SubCell"/>
</dbReference>
<evidence type="ECO:0000256" key="8">
    <source>
        <dbReference type="ARBA" id="ARBA00022777"/>
    </source>
</evidence>
<dbReference type="PROSITE" id="PS00108">
    <property type="entry name" value="PROTEIN_KINASE_ST"/>
    <property type="match status" value="1"/>
</dbReference>
<evidence type="ECO:0000256" key="15">
    <source>
        <dbReference type="ARBA" id="ARBA00048679"/>
    </source>
</evidence>
<comment type="catalytic activity">
    <reaction evidence="15">
        <text>L-seryl-[protein] + ATP = O-phospho-L-seryl-[protein] + ADP + H(+)</text>
        <dbReference type="Rhea" id="RHEA:17989"/>
        <dbReference type="Rhea" id="RHEA-COMP:9863"/>
        <dbReference type="Rhea" id="RHEA-COMP:11604"/>
        <dbReference type="ChEBI" id="CHEBI:15378"/>
        <dbReference type="ChEBI" id="CHEBI:29999"/>
        <dbReference type="ChEBI" id="CHEBI:30616"/>
        <dbReference type="ChEBI" id="CHEBI:83421"/>
        <dbReference type="ChEBI" id="CHEBI:456216"/>
        <dbReference type="EC" id="2.7.11.1"/>
    </reaction>
</comment>
<evidence type="ECO:0000256" key="14">
    <source>
        <dbReference type="ARBA" id="ARBA00047899"/>
    </source>
</evidence>
<feature type="binding site" evidence="16">
    <location>
        <position position="330"/>
    </location>
    <ligand>
        <name>ATP</name>
        <dbReference type="ChEBI" id="CHEBI:30616"/>
    </ligand>
</feature>
<comment type="caution">
    <text evidence="20">The sequence shown here is derived from an EMBL/GenBank/DDBJ whole genome shotgun (WGS) entry which is preliminary data.</text>
</comment>
<evidence type="ECO:0000313" key="21">
    <source>
        <dbReference type="Proteomes" id="UP001605036"/>
    </source>
</evidence>
<dbReference type="PANTHER" id="PTHR47989:SF62">
    <property type="entry name" value="OS05G0423500 PROTEIN"/>
    <property type="match status" value="1"/>
</dbReference>
<keyword evidence="9 16" id="KW-0067">ATP-binding</keyword>
<dbReference type="FunFam" id="3.30.200.20:FF:000162">
    <property type="entry name" value="Adenine nucleotide alpha hydrolase-like domain kinase"/>
    <property type="match status" value="1"/>
</dbReference>
<sequence length="651" mass="71169">MGTLEGIKWLPIVVLLWGGFLSSAIGAPISCPYDFSVLDNFPYVAKTVRKNGNRGFDCSSLIAGLEIVAAMYLRETGYFLPPQGTSGACMEAYERQLLKQGVSSSFNLTSSCHSSLFTIDRSTDLCKGVQNISDFRDLIQDADRSLLGTLNQSCRGNLGSTTACGMCNQPQLQTVAVILNVHRLSKETVACSNFTNVYIAGVVNELGPLDPGTASCLFYIKFPKHSTGSKSVVYAVVGVLAVLFLGGVVGFLLHRRKKKREKAKKREAHLKRTKDLLDSSKVPHSSVNWFTIEEIKKATGNFSTGNLLGSGGYGNVFKGTLKDGSVIAVKRFKNCSPSGDANFVHEVEMISSVRHKHLVAIRGCCVDSSGTVDGHQRIILYDYMPRGSLQDHLFPKNRGYVLAWATREKIAIGMAKGLAYLHHDAVPAIIHRDIKASNILLDGDFNARLADFGLAKFTPQDAYHVTTKVAGTFGYVAPEYALYGQLTEKSDVYSFGMVLLELMTGRKALSSTCDDPPHTVLSDWAWPLVKEGLWKDAIDPKMIYSSEEEKDMERFLLVALLCSHPQAHHRPTIVKVLKMLQGHLAIPALPDRPITVSSGTMDIEAGACDRNHRTGFSSYTGSSSSQSTFSSRDHFNKSDISTPLVLSSSEL</sequence>
<dbReference type="InterPro" id="IPR017441">
    <property type="entry name" value="Protein_kinase_ATP_BS"/>
</dbReference>
<evidence type="ECO:0000256" key="1">
    <source>
        <dbReference type="ARBA" id="ARBA00004479"/>
    </source>
</evidence>
<reference evidence="20 21" key="1">
    <citation type="submission" date="2024-09" db="EMBL/GenBank/DDBJ databases">
        <title>Chromosome-scale assembly of Riccia fluitans.</title>
        <authorList>
            <person name="Paukszto L."/>
            <person name="Sawicki J."/>
            <person name="Karawczyk K."/>
            <person name="Piernik-Szablinska J."/>
            <person name="Szczecinska M."/>
            <person name="Mazdziarz M."/>
        </authorList>
    </citation>
    <scope>NUCLEOTIDE SEQUENCE [LARGE SCALE GENOMIC DNA]</scope>
    <source>
        <strain evidence="20">Rf_01</strain>
        <tissue evidence="20">Aerial parts of the thallus</tissue>
    </source>
</reference>
<evidence type="ECO:0000256" key="18">
    <source>
        <dbReference type="SAM" id="SignalP"/>
    </source>
</evidence>
<evidence type="ECO:0000256" key="7">
    <source>
        <dbReference type="ARBA" id="ARBA00022741"/>
    </source>
</evidence>
<organism evidence="20 21">
    <name type="scientific">Riccia fluitans</name>
    <dbReference type="NCBI Taxonomy" id="41844"/>
    <lineage>
        <taxon>Eukaryota</taxon>
        <taxon>Viridiplantae</taxon>
        <taxon>Streptophyta</taxon>
        <taxon>Embryophyta</taxon>
        <taxon>Marchantiophyta</taxon>
        <taxon>Marchantiopsida</taxon>
        <taxon>Marchantiidae</taxon>
        <taxon>Marchantiales</taxon>
        <taxon>Ricciaceae</taxon>
        <taxon>Riccia</taxon>
    </lineage>
</organism>
<dbReference type="SUPFAM" id="SSF56112">
    <property type="entry name" value="Protein kinase-like (PK-like)"/>
    <property type="match status" value="1"/>
</dbReference>
<keyword evidence="4" id="KW-0808">Transferase</keyword>
<dbReference type="EC" id="2.7.11.1" evidence="2"/>
<feature type="domain" description="Protein kinase" evidence="19">
    <location>
        <begin position="302"/>
        <end position="586"/>
    </location>
</feature>
<dbReference type="InterPro" id="IPR008271">
    <property type="entry name" value="Ser/Thr_kinase_AS"/>
</dbReference>
<evidence type="ECO:0000256" key="6">
    <source>
        <dbReference type="ARBA" id="ARBA00022729"/>
    </source>
</evidence>
<evidence type="ECO:0000256" key="13">
    <source>
        <dbReference type="ARBA" id="ARBA00023180"/>
    </source>
</evidence>
<evidence type="ECO:0000256" key="2">
    <source>
        <dbReference type="ARBA" id="ARBA00012513"/>
    </source>
</evidence>
<keyword evidence="12" id="KW-0675">Receptor</keyword>
<evidence type="ECO:0000256" key="4">
    <source>
        <dbReference type="ARBA" id="ARBA00022679"/>
    </source>
</evidence>
<evidence type="ECO:0000256" key="17">
    <source>
        <dbReference type="SAM" id="Phobius"/>
    </source>
</evidence>
<keyword evidence="13" id="KW-0325">Glycoprotein</keyword>
<dbReference type="Pfam" id="PF00069">
    <property type="entry name" value="Pkinase"/>
    <property type="match status" value="1"/>
</dbReference>
<feature type="signal peptide" evidence="18">
    <location>
        <begin position="1"/>
        <end position="26"/>
    </location>
</feature>
<evidence type="ECO:0000313" key="20">
    <source>
        <dbReference type="EMBL" id="KAL2643740.1"/>
    </source>
</evidence>
<dbReference type="Gene3D" id="1.10.510.10">
    <property type="entry name" value="Transferase(Phosphotransferase) domain 1"/>
    <property type="match status" value="1"/>
</dbReference>
<dbReference type="GO" id="GO:0004674">
    <property type="term" value="F:protein serine/threonine kinase activity"/>
    <property type="evidence" value="ECO:0007669"/>
    <property type="project" value="UniProtKB-KW"/>
</dbReference>
<dbReference type="EMBL" id="JBHFFA010000002">
    <property type="protein sequence ID" value="KAL2643740.1"/>
    <property type="molecule type" value="Genomic_DNA"/>
</dbReference>
<dbReference type="PROSITE" id="PS50011">
    <property type="entry name" value="PROTEIN_KINASE_DOM"/>
    <property type="match status" value="1"/>
</dbReference>
<dbReference type="Pfam" id="PF19160">
    <property type="entry name" value="SPARK"/>
    <property type="match status" value="1"/>
</dbReference>
<keyword evidence="5 17" id="KW-0812">Transmembrane</keyword>
<keyword evidence="6 18" id="KW-0732">Signal</keyword>
<dbReference type="InterPro" id="IPR043891">
    <property type="entry name" value="SPARK"/>
</dbReference>
<evidence type="ECO:0000256" key="10">
    <source>
        <dbReference type="ARBA" id="ARBA00022989"/>
    </source>
</evidence>
<dbReference type="SMART" id="SM00220">
    <property type="entry name" value="S_TKc"/>
    <property type="match status" value="1"/>
</dbReference>
<evidence type="ECO:0000259" key="19">
    <source>
        <dbReference type="PROSITE" id="PS50011"/>
    </source>
</evidence>
<dbReference type="InterPro" id="IPR011009">
    <property type="entry name" value="Kinase-like_dom_sf"/>
</dbReference>
<name>A0ABD1Z7I1_9MARC</name>
<accession>A0ABD1Z7I1</accession>
<dbReference type="PROSITE" id="PS00107">
    <property type="entry name" value="PROTEIN_KINASE_ATP"/>
    <property type="match status" value="1"/>
</dbReference>
<feature type="transmembrane region" description="Helical" evidence="17">
    <location>
        <begin position="232"/>
        <end position="253"/>
    </location>
</feature>
<evidence type="ECO:0000256" key="3">
    <source>
        <dbReference type="ARBA" id="ARBA00022527"/>
    </source>
</evidence>
<dbReference type="GO" id="GO:0005524">
    <property type="term" value="F:ATP binding"/>
    <property type="evidence" value="ECO:0007669"/>
    <property type="project" value="UniProtKB-UniRule"/>
</dbReference>
<dbReference type="CDD" id="cd14066">
    <property type="entry name" value="STKc_IRAK"/>
    <property type="match status" value="1"/>
</dbReference>
<evidence type="ECO:0000256" key="9">
    <source>
        <dbReference type="ARBA" id="ARBA00022840"/>
    </source>
</evidence>
<evidence type="ECO:0000256" key="5">
    <source>
        <dbReference type="ARBA" id="ARBA00022692"/>
    </source>
</evidence>
<evidence type="ECO:0000256" key="16">
    <source>
        <dbReference type="PROSITE-ProRule" id="PRU10141"/>
    </source>
</evidence>
<keyword evidence="11 17" id="KW-0472">Membrane</keyword>
<dbReference type="PANTHER" id="PTHR47989">
    <property type="entry name" value="OS01G0750732 PROTEIN"/>
    <property type="match status" value="1"/>
</dbReference>
<evidence type="ECO:0000256" key="11">
    <source>
        <dbReference type="ARBA" id="ARBA00023136"/>
    </source>
</evidence>